<dbReference type="STRING" id="1036779.SAMN04515666_11220"/>
<evidence type="ECO:0000256" key="1">
    <source>
        <dbReference type="SAM" id="SignalP"/>
    </source>
</evidence>
<feature type="chain" id="PRO_5011565221" description="Polysaccharide export outer membrane protein" evidence="1">
    <location>
        <begin position="21"/>
        <end position="193"/>
    </location>
</feature>
<reference evidence="3" key="1">
    <citation type="submission" date="2016-10" db="EMBL/GenBank/DDBJ databases">
        <authorList>
            <person name="Varghese N."/>
            <person name="Submissions S."/>
        </authorList>
    </citation>
    <scope>NUCLEOTIDE SEQUENCE [LARGE SCALE GENOMIC DNA]</scope>
    <source>
        <strain evidence="3">LMG 26383,CCUG 61248,R- 45681</strain>
    </source>
</reference>
<dbReference type="OrthoDB" id="8161171at2"/>
<sequence>MLKNMSVIVAVSLALGVAGCATNPTVTSRTVIVAGIGPVEVERLDVEVAAVDPAERIVVIRQGRQTWPVAVPEVFGNLQNIGPGDRVEVQRVEGVILGARRARKGAKPAIIYTEAASDPSFQNLPEKFVVRSLTVTARFESFDPATSVVNYVGPAGARTHIVSDPVIQNDLRRLRRGDMVELTFAQAFHFQKY</sequence>
<keyword evidence="1" id="KW-0732">Signal</keyword>
<organism evidence="2 3">
    <name type="scientific">Bosea lupini</name>
    <dbReference type="NCBI Taxonomy" id="1036779"/>
    <lineage>
        <taxon>Bacteria</taxon>
        <taxon>Pseudomonadati</taxon>
        <taxon>Pseudomonadota</taxon>
        <taxon>Alphaproteobacteria</taxon>
        <taxon>Hyphomicrobiales</taxon>
        <taxon>Boseaceae</taxon>
        <taxon>Bosea</taxon>
    </lineage>
</organism>
<dbReference type="PROSITE" id="PS51257">
    <property type="entry name" value="PROKAR_LIPOPROTEIN"/>
    <property type="match status" value="1"/>
</dbReference>
<gene>
    <name evidence="2" type="ORF">SAMN04515666_11220</name>
</gene>
<evidence type="ECO:0008006" key="4">
    <source>
        <dbReference type="Google" id="ProtNLM"/>
    </source>
</evidence>
<protein>
    <recommendedName>
        <fullName evidence="4">Polysaccharide export outer membrane protein</fullName>
    </recommendedName>
</protein>
<dbReference type="Proteomes" id="UP000199664">
    <property type="component" value="Unassembled WGS sequence"/>
</dbReference>
<accession>A0A1H7YKP1</accession>
<dbReference type="EMBL" id="FOAN01000012">
    <property type="protein sequence ID" value="SEM46826.1"/>
    <property type="molecule type" value="Genomic_DNA"/>
</dbReference>
<dbReference type="RefSeq" id="WP_091841848.1">
    <property type="nucleotide sequence ID" value="NZ_FOAN01000012.1"/>
</dbReference>
<keyword evidence="3" id="KW-1185">Reference proteome</keyword>
<feature type="signal peptide" evidence="1">
    <location>
        <begin position="1"/>
        <end position="20"/>
    </location>
</feature>
<evidence type="ECO:0000313" key="2">
    <source>
        <dbReference type="EMBL" id="SEM46826.1"/>
    </source>
</evidence>
<dbReference type="AlphaFoldDB" id="A0A1H7YKP1"/>
<evidence type="ECO:0000313" key="3">
    <source>
        <dbReference type="Proteomes" id="UP000199664"/>
    </source>
</evidence>
<proteinExistence type="predicted"/>
<name>A0A1H7YKP1_9HYPH</name>